<name>A0A7M7PGR9_STRPU</name>
<feature type="transmembrane region" description="Helical" evidence="1">
    <location>
        <begin position="6"/>
        <end position="28"/>
    </location>
</feature>
<dbReference type="RefSeq" id="XP_030850073.1">
    <property type="nucleotide sequence ID" value="XM_030994213.1"/>
</dbReference>
<reference evidence="4" key="1">
    <citation type="submission" date="2015-02" db="EMBL/GenBank/DDBJ databases">
        <title>Genome sequencing for Strongylocentrotus purpuratus.</title>
        <authorList>
            <person name="Murali S."/>
            <person name="Liu Y."/>
            <person name="Vee V."/>
            <person name="English A."/>
            <person name="Wang M."/>
            <person name="Skinner E."/>
            <person name="Han Y."/>
            <person name="Muzny D.M."/>
            <person name="Worley K.C."/>
            <person name="Gibbs R.A."/>
        </authorList>
    </citation>
    <scope>NUCLEOTIDE SEQUENCE</scope>
</reference>
<evidence type="ECO:0000313" key="3">
    <source>
        <dbReference type="EnsemblMetazoa" id="XP_030850073"/>
    </source>
</evidence>
<keyword evidence="4" id="KW-1185">Reference proteome</keyword>
<evidence type="ECO:0000259" key="2">
    <source>
        <dbReference type="Pfam" id="PF02225"/>
    </source>
</evidence>
<dbReference type="InParanoid" id="A0A7M7PGR9"/>
<evidence type="ECO:0000256" key="1">
    <source>
        <dbReference type="SAM" id="Phobius"/>
    </source>
</evidence>
<dbReference type="InterPro" id="IPR039373">
    <property type="entry name" value="Peptidase_M28B"/>
</dbReference>
<dbReference type="InterPro" id="IPR046450">
    <property type="entry name" value="PA_dom_sf"/>
</dbReference>
<evidence type="ECO:0000313" key="4">
    <source>
        <dbReference type="Proteomes" id="UP000007110"/>
    </source>
</evidence>
<dbReference type="Gene3D" id="3.50.30.30">
    <property type="match status" value="1"/>
</dbReference>
<dbReference type="AlphaFoldDB" id="A0A7M7PGR9"/>
<protein>
    <recommendedName>
        <fullName evidence="2">PA domain-containing protein</fullName>
    </recommendedName>
</protein>
<dbReference type="GeneID" id="580576"/>
<reference evidence="3" key="2">
    <citation type="submission" date="2021-01" db="UniProtKB">
        <authorList>
            <consortium name="EnsemblMetazoa"/>
        </authorList>
    </citation>
    <scope>IDENTIFICATION</scope>
</reference>
<dbReference type="SUPFAM" id="SSF52025">
    <property type="entry name" value="PA domain"/>
    <property type="match status" value="1"/>
</dbReference>
<dbReference type="PANTHER" id="PTHR10404:SF77">
    <property type="entry name" value="GLUTAMATE CARBOXYPEPTIDASE 2 HOMOLOG"/>
    <property type="match status" value="1"/>
</dbReference>
<dbReference type="InterPro" id="IPR003137">
    <property type="entry name" value="PA_domain"/>
</dbReference>
<feature type="domain" description="PA" evidence="2">
    <location>
        <begin position="167"/>
        <end position="255"/>
    </location>
</feature>
<proteinExistence type="predicted"/>
<dbReference type="OrthoDB" id="5841748at2759"/>
<accession>A0A7M7PGR9</accession>
<keyword evidence="1" id="KW-0812">Transmembrane</keyword>
<dbReference type="OMA" id="NETHANC"/>
<dbReference type="Proteomes" id="UP000007110">
    <property type="component" value="Unassembled WGS sequence"/>
</dbReference>
<keyword evidence="1" id="KW-1133">Transmembrane helix</keyword>
<dbReference type="Pfam" id="PF02225">
    <property type="entry name" value="PA"/>
    <property type="match status" value="1"/>
</dbReference>
<dbReference type="KEGG" id="spu:580576"/>
<sequence length="278" mass="30260">MKPRTLQVVVGVTALCVGVGVGVLIGYFSAPGEGEYTNPETRPSDESIADRILEEISTEKIRENLRYYARKPHVAGTPADREGADDIRRAWIDQGLDSAELVPYKVYLQHPPSPDNEELANKVQIIDPANGNVAFESALREDPFGEDELLQPDIPPPFNAYSATGDVTGDLVYVNFGRVEDYEYILDELDPTLDFTGKIAISRHGGAGWYTKATNAYNFGCVALLMYTDPADYSVGPEIGLPYPDGKFLPSTSGQRGSIKNDVGDPLTPGYPARAIVS</sequence>
<dbReference type="EnsemblMetazoa" id="XM_030994213">
    <property type="protein sequence ID" value="XP_030850073"/>
    <property type="gene ID" value="LOC580576"/>
</dbReference>
<organism evidence="3 4">
    <name type="scientific">Strongylocentrotus purpuratus</name>
    <name type="common">Purple sea urchin</name>
    <dbReference type="NCBI Taxonomy" id="7668"/>
    <lineage>
        <taxon>Eukaryota</taxon>
        <taxon>Metazoa</taxon>
        <taxon>Echinodermata</taxon>
        <taxon>Eleutherozoa</taxon>
        <taxon>Echinozoa</taxon>
        <taxon>Echinoidea</taxon>
        <taxon>Euechinoidea</taxon>
        <taxon>Echinacea</taxon>
        <taxon>Camarodonta</taxon>
        <taxon>Echinidea</taxon>
        <taxon>Strongylocentrotidae</taxon>
        <taxon>Strongylocentrotus</taxon>
    </lineage>
</organism>
<keyword evidence="1" id="KW-0472">Membrane</keyword>
<dbReference type="PANTHER" id="PTHR10404">
    <property type="entry name" value="N-ACETYLATED-ALPHA-LINKED ACIDIC DIPEPTIDASE"/>
    <property type="match status" value="1"/>
</dbReference>
<dbReference type="SUPFAM" id="SSF53187">
    <property type="entry name" value="Zn-dependent exopeptidases"/>
    <property type="match status" value="1"/>
</dbReference>